<dbReference type="InterPro" id="IPR015943">
    <property type="entry name" value="WD40/YVTN_repeat-like_dom_sf"/>
</dbReference>
<dbReference type="KEGG" id="kaf:KAFR_0E02470"/>
<dbReference type="GO" id="GO:0034455">
    <property type="term" value="C:t-UTP complex"/>
    <property type="evidence" value="ECO:0007669"/>
    <property type="project" value="EnsemblFungi"/>
</dbReference>
<feature type="domain" description="Small-subunit processome Utp12" evidence="5">
    <location>
        <begin position="434"/>
        <end position="536"/>
    </location>
</feature>
<dbReference type="STRING" id="1071382.H2AVK0"/>
<dbReference type="HOGENOM" id="CLU_023936_0_0_1"/>
<dbReference type="Pfam" id="PF04003">
    <property type="entry name" value="Utp12"/>
    <property type="match status" value="1"/>
</dbReference>
<feature type="compositionally biased region" description="Acidic residues" evidence="4">
    <location>
        <begin position="608"/>
        <end position="623"/>
    </location>
</feature>
<comment type="subcellular location">
    <subcellularLocation>
        <location evidence="1">Nucleus</location>
    </subcellularLocation>
</comment>
<dbReference type="SUPFAM" id="SSF50978">
    <property type="entry name" value="WD40 repeat-like"/>
    <property type="match status" value="1"/>
</dbReference>
<dbReference type="EMBL" id="HE650825">
    <property type="protein sequence ID" value="CCF58400.1"/>
    <property type="molecule type" value="Genomic_DNA"/>
</dbReference>
<dbReference type="OrthoDB" id="30195at2759"/>
<dbReference type="InterPro" id="IPR036322">
    <property type="entry name" value="WD40_repeat_dom_sf"/>
</dbReference>
<accession>H2AVK0</accession>
<evidence type="ECO:0000256" key="1">
    <source>
        <dbReference type="ARBA" id="ARBA00004123"/>
    </source>
</evidence>
<dbReference type="Gene3D" id="2.130.10.10">
    <property type="entry name" value="YVTN repeat-like/Quinoprotein amine dehydrogenase"/>
    <property type="match status" value="1"/>
</dbReference>
<dbReference type="InParanoid" id="H2AVK0"/>
<evidence type="ECO:0000313" key="6">
    <source>
        <dbReference type="EMBL" id="CCF58400.1"/>
    </source>
</evidence>
<name>H2AVK0_KAZAF</name>
<dbReference type="InterPro" id="IPR052414">
    <property type="entry name" value="U3_snoRNA-assoc_WDR"/>
</dbReference>
<feature type="compositionally biased region" description="Acidic residues" evidence="4">
    <location>
        <begin position="559"/>
        <end position="600"/>
    </location>
</feature>
<dbReference type="GO" id="GO:0045943">
    <property type="term" value="P:positive regulation of transcription by RNA polymerase I"/>
    <property type="evidence" value="ECO:0007669"/>
    <property type="project" value="EnsemblFungi"/>
</dbReference>
<comment type="similarity">
    <text evidence="3">Belongs to the UTP5 family.</text>
</comment>
<evidence type="ECO:0000259" key="5">
    <source>
        <dbReference type="Pfam" id="PF04003"/>
    </source>
</evidence>
<protein>
    <recommendedName>
        <fullName evidence="5">Small-subunit processome Utp12 domain-containing protein</fullName>
    </recommendedName>
</protein>
<keyword evidence="7" id="KW-1185">Reference proteome</keyword>
<proteinExistence type="inferred from homology"/>
<feature type="region of interest" description="Disordered" evidence="4">
    <location>
        <begin position="551"/>
        <end position="629"/>
    </location>
</feature>
<dbReference type="GO" id="GO:0033553">
    <property type="term" value="C:rDNA heterochromatin"/>
    <property type="evidence" value="ECO:0007669"/>
    <property type="project" value="EnsemblFungi"/>
</dbReference>
<evidence type="ECO:0000256" key="2">
    <source>
        <dbReference type="ARBA" id="ARBA00023242"/>
    </source>
</evidence>
<dbReference type="eggNOG" id="KOG4547">
    <property type="taxonomic scope" value="Eukaryota"/>
</dbReference>
<dbReference type="InterPro" id="IPR007148">
    <property type="entry name" value="SSU_processome_Utp12"/>
</dbReference>
<dbReference type="AlphaFoldDB" id="H2AVK0"/>
<dbReference type="FunCoup" id="H2AVK0">
    <property type="interactions" value="884"/>
</dbReference>
<dbReference type="PANTHER" id="PTHR44267">
    <property type="entry name" value="WD REPEAT-CONTAINING PROTEIN 43"/>
    <property type="match status" value="1"/>
</dbReference>
<dbReference type="GeneID" id="13883058"/>
<sequence>MSATQSPVVLSSYDPTGRYLCYVSIALDKQRISVEPTQKSDNYGLLNENFLYLDDSKSRVTSLKWTLVSSTETLCVLIGLSNGEIWLYSPLSHEILFKLSTDNSYEIKDIVVVDSAKKLYCIDSDDIIYEFDLVELKLQRHFKVESCTGLNRIGFVSENTLLLASHQIFLVDVAQKSVTMTFPGHVSPVTILEPLSKEYFISGAENDRFLNVYDIASGLTKSVLVSQANVTSMSHSDDNVIVTTTEDGSVEIFVDPLITNTNKRRAQKSKQHSKKISAIDPNNSNKIPLFNAFINKDILTVSYLQNATVPFFKQIQWKEVSDDYTIELDIAHRKNNRSTDRSLYGQDVAATKTYQEGNARVTSGDNFKHVEDVIKQLEIETSNHAEDDRESEPSEFESLADKIPLALSNVPKKKKKNPVTGTFAVVLTQALQSNDHSLLETVLNNRDDKMIRDTIMRIKPTLSVILLERLAERIARQSNRQRSLNIWVKWCLIIHGGYLVSVPNLTKTLSSLHATVKSRAALLDRLTALKIRLEYTWDRLEMDYTYGTKEEMHNPNEIDQTEEDDVEYNEELDDAGLIEDGEEDSGESYYEDSDVDESETQEIAQEVENGDVQEGSDDDEGYSDVEMNA</sequence>
<evidence type="ECO:0000256" key="4">
    <source>
        <dbReference type="SAM" id="MobiDB-lite"/>
    </source>
</evidence>
<organism evidence="6 7">
    <name type="scientific">Kazachstania africana (strain ATCC 22294 / BCRC 22015 / CBS 2517 / CECT 1963 / NBRC 1671 / NRRL Y-8276)</name>
    <name type="common">Yeast</name>
    <name type="synonym">Kluyveromyces africanus</name>
    <dbReference type="NCBI Taxonomy" id="1071382"/>
    <lineage>
        <taxon>Eukaryota</taxon>
        <taxon>Fungi</taxon>
        <taxon>Dikarya</taxon>
        <taxon>Ascomycota</taxon>
        <taxon>Saccharomycotina</taxon>
        <taxon>Saccharomycetes</taxon>
        <taxon>Saccharomycetales</taxon>
        <taxon>Saccharomycetaceae</taxon>
        <taxon>Kazachstania</taxon>
    </lineage>
</organism>
<dbReference type="PANTHER" id="PTHR44267:SF1">
    <property type="entry name" value="WD REPEAT-CONTAINING PROTEIN 43"/>
    <property type="match status" value="1"/>
</dbReference>
<gene>
    <name evidence="6" type="primary">KAFR0E02470</name>
    <name evidence="6" type="ORF">KAFR_0E02470</name>
</gene>
<dbReference type="GO" id="GO:0000462">
    <property type="term" value="P:maturation of SSU-rRNA from tricistronic rRNA transcript (SSU-rRNA, 5.8S rRNA, LSU-rRNA)"/>
    <property type="evidence" value="ECO:0007669"/>
    <property type="project" value="EnsemblFungi"/>
</dbReference>
<keyword evidence="2" id="KW-0539">Nucleus</keyword>
<evidence type="ECO:0000313" key="7">
    <source>
        <dbReference type="Proteomes" id="UP000005220"/>
    </source>
</evidence>
<dbReference type="RefSeq" id="XP_003957535.1">
    <property type="nucleotide sequence ID" value="XM_003957486.1"/>
</dbReference>
<dbReference type="Proteomes" id="UP000005220">
    <property type="component" value="Chromosome 5"/>
</dbReference>
<evidence type="ECO:0000256" key="3">
    <source>
        <dbReference type="ARBA" id="ARBA00038335"/>
    </source>
</evidence>
<dbReference type="GO" id="GO:0032040">
    <property type="term" value="C:small-subunit processome"/>
    <property type="evidence" value="ECO:0007669"/>
    <property type="project" value="EnsemblFungi"/>
</dbReference>
<reference evidence="6 7" key="1">
    <citation type="journal article" date="2011" name="Proc. Natl. Acad. Sci. U.S.A.">
        <title>Evolutionary erosion of yeast sex chromosomes by mating-type switching accidents.</title>
        <authorList>
            <person name="Gordon J.L."/>
            <person name="Armisen D."/>
            <person name="Proux-Wera E."/>
            <person name="Oheigeartaigh S.S."/>
            <person name="Byrne K.P."/>
            <person name="Wolfe K.H."/>
        </authorList>
    </citation>
    <scope>NUCLEOTIDE SEQUENCE [LARGE SCALE GENOMIC DNA]</scope>
    <source>
        <strain evidence="7">ATCC 22294 / BCRC 22015 / CBS 2517 / CECT 1963 / NBRC 1671 / NRRL Y-8276</strain>
    </source>
</reference>